<proteinExistence type="predicted"/>
<keyword evidence="3" id="KW-1185">Reference proteome</keyword>
<comment type="caution">
    <text evidence="2">The sequence shown here is derived from an EMBL/GenBank/DDBJ whole genome shotgun (WGS) entry which is preliminary data.</text>
</comment>
<sequence length="95" mass="10604">MGIHLVGYHGDPGRRPMTREEIQDLLDHADAQVDVALRRSHKGALARYRDATVFKVLYAWGLRCSEASALDVTDFHPHEDAPELGPFRLPVRTGG</sequence>
<keyword evidence="1" id="KW-0233">DNA recombination</keyword>
<evidence type="ECO:0000313" key="2">
    <source>
        <dbReference type="EMBL" id="MFD1933396.1"/>
    </source>
</evidence>
<dbReference type="Gene3D" id="1.10.443.10">
    <property type="entry name" value="Intergrase catalytic core"/>
    <property type="match status" value="1"/>
</dbReference>
<dbReference type="InterPro" id="IPR013762">
    <property type="entry name" value="Integrase-like_cat_sf"/>
</dbReference>
<gene>
    <name evidence="2" type="ORF">ACFSKW_18170</name>
</gene>
<organism evidence="2 3">
    <name type="scientific">Nonomuraea mangrovi</name>
    <dbReference type="NCBI Taxonomy" id="2316207"/>
    <lineage>
        <taxon>Bacteria</taxon>
        <taxon>Bacillati</taxon>
        <taxon>Actinomycetota</taxon>
        <taxon>Actinomycetes</taxon>
        <taxon>Streptosporangiales</taxon>
        <taxon>Streptosporangiaceae</taxon>
        <taxon>Nonomuraea</taxon>
    </lineage>
</organism>
<accession>A0ABW4SW01</accession>
<name>A0ABW4SW01_9ACTN</name>
<dbReference type="SUPFAM" id="SSF56349">
    <property type="entry name" value="DNA breaking-rejoining enzymes"/>
    <property type="match status" value="1"/>
</dbReference>
<evidence type="ECO:0008006" key="4">
    <source>
        <dbReference type="Google" id="ProtNLM"/>
    </source>
</evidence>
<protein>
    <recommendedName>
        <fullName evidence="4">Tyr recombinase domain-containing protein</fullName>
    </recommendedName>
</protein>
<evidence type="ECO:0000256" key="1">
    <source>
        <dbReference type="ARBA" id="ARBA00023172"/>
    </source>
</evidence>
<reference evidence="3" key="1">
    <citation type="journal article" date="2019" name="Int. J. Syst. Evol. Microbiol.">
        <title>The Global Catalogue of Microorganisms (GCM) 10K type strain sequencing project: providing services to taxonomists for standard genome sequencing and annotation.</title>
        <authorList>
            <consortium name="The Broad Institute Genomics Platform"/>
            <consortium name="The Broad Institute Genome Sequencing Center for Infectious Disease"/>
            <person name="Wu L."/>
            <person name="Ma J."/>
        </authorList>
    </citation>
    <scope>NUCLEOTIDE SEQUENCE [LARGE SCALE GENOMIC DNA]</scope>
    <source>
        <strain evidence="3">ICMP 6774ER</strain>
    </source>
</reference>
<dbReference type="InterPro" id="IPR011010">
    <property type="entry name" value="DNA_brk_join_enz"/>
</dbReference>
<dbReference type="EMBL" id="JBHUFV010000029">
    <property type="protein sequence ID" value="MFD1933396.1"/>
    <property type="molecule type" value="Genomic_DNA"/>
</dbReference>
<dbReference type="RefSeq" id="WP_379573440.1">
    <property type="nucleotide sequence ID" value="NZ_JBHUFV010000029.1"/>
</dbReference>
<dbReference type="Proteomes" id="UP001597368">
    <property type="component" value="Unassembled WGS sequence"/>
</dbReference>
<evidence type="ECO:0000313" key="3">
    <source>
        <dbReference type="Proteomes" id="UP001597368"/>
    </source>
</evidence>